<evidence type="ECO:0000256" key="10">
    <source>
        <dbReference type="SAM" id="MobiDB-lite"/>
    </source>
</evidence>
<proteinExistence type="inferred from homology"/>
<comment type="similarity">
    <text evidence="2">Belongs to the G-protein coupled receptor 2 family. Mth subfamily.</text>
</comment>
<dbReference type="GO" id="GO:0016020">
    <property type="term" value="C:membrane"/>
    <property type="evidence" value="ECO:0007669"/>
    <property type="project" value="UniProtKB-SubCell"/>
</dbReference>
<keyword evidence="6" id="KW-0297">G-protein coupled receptor</keyword>
<feature type="compositionally biased region" description="Polar residues" evidence="10">
    <location>
        <begin position="718"/>
        <end position="729"/>
    </location>
</feature>
<feature type="transmembrane region" description="Helical" evidence="11">
    <location>
        <begin position="394"/>
        <end position="415"/>
    </location>
</feature>
<dbReference type="EMBL" id="JH668331">
    <property type="protein sequence ID" value="KAG6446265.1"/>
    <property type="molecule type" value="Genomic_DNA"/>
</dbReference>
<feature type="domain" description="G-protein coupled receptors family 2 profile 2" evidence="13">
    <location>
        <begin position="391"/>
        <end position="664"/>
    </location>
</feature>
<sequence>MWIQIFICVIVCVSVGTVNSDEFPVFNKCCSKNMSLIKVYEFNGTDERFECLDREDTENLYNISHAPLVIGEYVRVDYGIPTECEQFQMSTHMIATELEMIPGNRCYDKLVLEAVNDTLKKSVPKIVAITCNLNNTENVVKSKLTVDHVKKCCPAGFSYDVVNHLCRKSDIKYTEDTLIKELKLSEYNIKEVDSGLHCKIHESAVELTEEQYSFKVVADSLIVVNKNTDRKTKIPQGEWCMDHNYQNQRLIARVCTDQCSDFDAYCVKKCCPVGQHYKTLRCGSPISKCVPTTDDVFFDISVYLEPLERENGPIADVLGIRNDIMCPSGKVMLNRSVEHDYHELTPDGFLKSPVSEKSDYCLEAFDSRHCPGGVITITAVTCFVKAPVTKDFRVSFVVISISSVCLALTLIVYCALPELRNLHGRTLICHVGMMLLAFSCLARVQYAHVPNRVTCTLLGYGIYFGFVAAFAWLNVMCFDIWWTFGSVRTVQPLRKAGTERRRFLWYSLYAWSFAIILTLITFLFDTYPVSKILDANIGSGMCWFGAYQNTRTDWPHYIFFVIPMGLVTCTNFVLWIMTARHCARVKSEVHRLQAGSVGDRAKRRFRIDRAKYVLTGKLWVVMGAGWISELLSTLTSEPQWLWMCIDLLNELQGVFIFLILVFKPKLYYLIRKRLGCSRIPIDTRLEKPDAQKNGPSSSGRTSSTFLSRTISSDERTNMRISQLNNAKQA</sequence>
<comment type="caution">
    <text evidence="14">The sequence shown here is derived from an EMBL/GenBank/DDBJ whole genome shotgun (WGS) entry which is preliminary data.</text>
</comment>
<evidence type="ECO:0000256" key="11">
    <source>
        <dbReference type="SAM" id="Phobius"/>
    </source>
</evidence>
<gene>
    <name evidence="14" type="ORF">O3G_MSEX004363</name>
</gene>
<evidence type="ECO:0000256" key="7">
    <source>
        <dbReference type="ARBA" id="ARBA00023136"/>
    </source>
</evidence>
<dbReference type="PROSITE" id="PS50261">
    <property type="entry name" value="G_PROTEIN_RECEP_F2_4"/>
    <property type="match status" value="1"/>
</dbReference>
<dbReference type="Pfam" id="PF00002">
    <property type="entry name" value="7tm_2"/>
    <property type="match status" value="1"/>
</dbReference>
<protein>
    <recommendedName>
        <fullName evidence="13">G-protein coupled receptors family 2 profile 2 domain-containing protein</fullName>
    </recommendedName>
</protein>
<feature type="chain" id="PRO_5036835346" description="G-protein coupled receptors family 2 profile 2 domain-containing protein" evidence="12">
    <location>
        <begin position="21"/>
        <end position="729"/>
    </location>
</feature>
<feature type="transmembrane region" description="Helical" evidence="11">
    <location>
        <begin position="427"/>
        <end position="446"/>
    </location>
</feature>
<keyword evidence="7 11" id="KW-0472">Membrane</keyword>
<accession>A0A921YVW5</accession>
<dbReference type="GO" id="GO:0004930">
    <property type="term" value="F:G protein-coupled receptor activity"/>
    <property type="evidence" value="ECO:0007669"/>
    <property type="project" value="UniProtKB-KW"/>
</dbReference>
<evidence type="ECO:0000313" key="14">
    <source>
        <dbReference type="EMBL" id="KAG6446265.1"/>
    </source>
</evidence>
<dbReference type="Gene3D" id="2.170.180.11">
    <property type="entry name" value="Methuselah ectodomain, domain 2"/>
    <property type="match status" value="1"/>
</dbReference>
<keyword evidence="9" id="KW-0807">Transducer</keyword>
<feature type="transmembrane region" description="Helical" evidence="11">
    <location>
        <begin position="458"/>
        <end position="482"/>
    </location>
</feature>
<dbReference type="PANTHER" id="PTHR46953">
    <property type="entry name" value="G-PROTEIN COUPLED RECEPTOR MTH-LIKE 1-RELATED"/>
    <property type="match status" value="1"/>
</dbReference>
<feature type="compositionally biased region" description="Low complexity" evidence="10">
    <location>
        <begin position="696"/>
        <end position="709"/>
    </location>
</feature>
<dbReference type="GO" id="GO:0007166">
    <property type="term" value="P:cell surface receptor signaling pathway"/>
    <property type="evidence" value="ECO:0007669"/>
    <property type="project" value="InterPro"/>
</dbReference>
<evidence type="ECO:0000256" key="4">
    <source>
        <dbReference type="ARBA" id="ARBA00022729"/>
    </source>
</evidence>
<evidence type="ECO:0000256" key="3">
    <source>
        <dbReference type="ARBA" id="ARBA00022692"/>
    </source>
</evidence>
<evidence type="ECO:0000256" key="12">
    <source>
        <dbReference type="SAM" id="SignalP"/>
    </source>
</evidence>
<evidence type="ECO:0000313" key="15">
    <source>
        <dbReference type="Proteomes" id="UP000791440"/>
    </source>
</evidence>
<feature type="transmembrane region" description="Helical" evidence="11">
    <location>
        <begin position="610"/>
        <end position="628"/>
    </location>
</feature>
<dbReference type="InterPro" id="IPR052808">
    <property type="entry name" value="GPCR_Mth-like"/>
</dbReference>
<dbReference type="Gene3D" id="1.20.1070.10">
    <property type="entry name" value="Rhodopsin 7-helix transmembrane proteins"/>
    <property type="match status" value="1"/>
</dbReference>
<name>A0A921YVW5_MANSE</name>
<comment type="subcellular location">
    <subcellularLocation>
        <location evidence="1">Membrane</location>
        <topology evidence="1">Multi-pass membrane protein</topology>
    </subcellularLocation>
</comment>
<dbReference type="Proteomes" id="UP000791440">
    <property type="component" value="Unassembled WGS sequence"/>
</dbReference>
<feature type="transmembrane region" description="Helical" evidence="11">
    <location>
        <begin position="640"/>
        <end position="662"/>
    </location>
</feature>
<dbReference type="OrthoDB" id="7683403at2759"/>
<keyword evidence="3 11" id="KW-0812">Transmembrane</keyword>
<keyword evidence="5 11" id="KW-1133">Transmembrane helix</keyword>
<evidence type="ECO:0000256" key="9">
    <source>
        <dbReference type="ARBA" id="ARBA00023224"/>
    </source>
</evidence>
<dbReference type="InterPro" id="IPR017981">
    <property type="entry name" value="GPCR_2-like_7TM"/>
</dbReference>
<dbReference type="InterPro" id="IPR000832">
    <property type="entry name" value="GPCR_2_secretin-like"/>
</dbReference>
<keyword evidence="8" id="KW-0675">Receptor</keyword>
<dbReference type="CDD" id="cd15039">
    <property type="entry name" value="7tmB3_Methuselah-like"/>
    <property type="match status" value="1"/>
</dbReference>
<dbReference type="InterPro" id="IPR023311">
    <property type="entry name" value="Methusela_ecto_dom_2"/>
</dbReference>
<reference evidence="14" key="2">
    <citation type="submission" date="2020-12" db="EMBL/GenBank/DDBJ databases">
        <authorList>
            <person name="Kanost M."/>
        </authorList>
    </citation>
    <scope>NUCLEOTIDE SEQUENCE</scope>
</reference>
<feature type="region of interest" description="Disordered" evidence="10">
    <location>
        <begin position="686"/>
        <end position="729"/>
    </location>
</feature>
<feature type="transmembrane region" description="Helical" evidence="11">
    <location>
        <begin position="557"/>
        <end position="577"/>
    </location>
</feature>
<evidence type="ECO:0000256" key="6">
    <source>
        <dbReference type="ARBA" id="ARBA00023040"/>
    </source>
</evidence>
<evidence type="ECO:0000256" key="8">
    <source>
        <dbReference type="ARBA" id="ARBA00023170"/>
    </source>
</evidence>
<organism evidence="14 15">
    <name type="scientific">Manduca sexta</name>
    <name type="common">Tobacco hawkmoth</name>
    <name type="synonym">Tobacco hornworm</name>
    <dbReference type="NCBI Taxonomy" id="7130"/>
    <lineage>
        <taxon>Eukaryota</taxon>
        <taxon>Metazoa</taxon>
        <taxon>Ecdysozoa</taxon>
        <taxon>Arthropoda</taxon>
        <taxon>Hexapoda</taxon>
        <taxon>Insecta</taxon>
        <taxon>Pterygota</taxon>
        <taxon>Neoptera</taxon>
        <taxon>Endopterygota</taxon>
        <taxon>Lepidoptera</taxon>
        <taxon>Glossata</taxon>
        <taxon>Ditrysia</taxon>
        <taxon>Bombycoidea</taxon>
        <taxon>Sphingidae</taxon>
        <taxon>Sphinginae</taxon>
        <taxon>Sphingini</taxon>
        <taxon>Manduca</taxon>
    </lineage>
</organism>
<evidence type="ECO:0000259" key="13">
    <source>
        <dbReference type="PROSITE" id="PS50261"/>
    </source>
</evidence>
<keyword evidence="4 12" id="KW-0732">Signal</keyword>
<feature type="signal peptide" evidence="12">
    <location>
        <begin position="1"/>
        <end position="20"/>
    </location>
</feature>
<feature type="transmembrane region" description="Helical" evidence="11">
    <location>
        <begin position="503"/>
        <end position="524"/>
    </location>
</feature>
<evidence type="ECO:0000256" key="1">
    <source>
        <dbReference type="ARBA" id="ARBA00004141"/>
    </source>
</evidence>
<dbReference type="AlphaFoldDB" id="A0A921YVW5"/>
<dbReference type="PANTHER" id="PTHR46953:SF1">
    <property type="entry name" value="G-PROTEIN COUPLED RECEPTOR MTH-LIKE 1-RELATED"/>
    <property type="match status" value="1"/>
</dbReference>
<evidence type="ECO:0000256" key="2">
    <source>
        <dbReference type="ARBA" id="ARBA00008979"/>
    </source>
</evidence>
<keyword evidence="15" id="KW-1185">Reference proteome</keyword>
<reference evidence="14" key="1">
    <citation type="journal article" date="2016" name="Insect Biochem. Mol. Biol.">
        <title>Multifaceted biological insights from a draft genome sequence of the tobacco hornworm moth, Manduca sexta.</title>
        <authorList>
            <person name="Kanost M.R."/>
            <person name="Arrese E.L."/>
            <person name="Cao X."/>
            <person name="Chen Y.R."/>
            <person name="Chellapilla S."/>
            <person name="Goldsmith M.R."/>
            <person name="Grosse-Wilde E."/>
            <person name="Heckel D.G."/>
            <person name="Herndon N."/>
            <person name="Jiang H."/>
            <person name="Papanicolaou A."/>
            <person name="Qu J."/>
            <person name="Soulages J.L."/>
            <person name="Vogel H."/>
            <person name="Walters J."/>
            <person name="Waterhouse R.M."/>
            <person name="Ahn S.J."/>
            <person name="Almeida F.C."/>
            <person name="An C."/>
            <person name="Aqrawi P."/>
            <person name="Bretschneider A."/>
            <person name="Bryant W.B."/>
            <person name="Bucks S."/>
            <person name="Chao H."/>
            <person name="Chevignon G."/>
            <person name="Christen J.M."/>
            <person name="Clarke D.F."/>
            <person name="Dittmer N.T."/>
            <person name="Ferguson L.C.F."/>
            <person name="Garavelou S."/>
            <person name="Gordon K.H.J."/>
            <person name="Gunaratna R.T."/>
            <person name="Han Y."/>
            <person name="Hauser F."/>
            <person name="He Y."/>
            <person name="Heidel-Fischer H."/>
            <person name="Hirsh A."/>
            <person name="Hu Y."/>
            <person name="Jiang H."/>
            <person name="Kalra D."/>
            <person name="Klinner C."/>
            <person name="Konig C."/>
            <person name="Kovar C."/>
            <person name="Kroll A.R."/>
            <person name="Kuwar S.S."/>
            <person name="Lee S.L."/>
            <person name="Lehman R."/>
            <person name="Li K."/>
            <person name="Li Z."/>
            <person name="Liang H."/>
            <person name="Lovelace S."/>
            <person name="Lu Z."/>
            <person name="Mansfield J.H."/>
            <person name="McCulloch K.J."/>
            <person name="Mathew T."/>
            <person name="Morton B."/>
            <person name="Muzny D.M."/>
            <person name="Neunemann D."/>
            <person name="Ongeri F."/>
            <person name="Pauchet Y."/>
            <person name="Pu L.L."/>
            <person name="Pyrousis I."/>
            <person name="Rao X.J."/>
            <person name="Redding A."/>
            <person name="Roesel C."/>
            <person name="Sanchez-Gracia A."/>
            <person name="Schaack S."/>
            <person name="Shukla A."/>
            <person name="Tetreau G."/>
            <person name="Wang Y."/>
            <person name="Xiong G.H."/>
            <person name="Traut W."/>
            <person name="Walsh T.K."/>
            <person name="Worley K.C."/>
            <person name="Wu D."/>
            <person name="Wu W."/>
            <person name="Wu Y.Q."/>
            <person name="Zhang X."/>
            <person name="Zou Z."/>
            <person name="Zucker H."/>
            <person name="Briscoe A.D."/>
            <person name="Burmester T."/>
            <person name="Clem R.J."/>
            <person name="Feyereisen R."/>
            <person name="Grimmelikhuijzen C.J.P."/>
            <person name="Hamodrakas S.J."/>
            <person name="Hansson B.S."/>
            <person name="Huguet E."/>
            <person name="Jermiin L.S."/>
            <person name="Lan Q."/>
            <person name="Lehman H.K."/>
            <person name="Lorenzen M."/>
            <person name="Merzendorfer H."/>
            <person name="Michalopoulos I."/>
            <person name="Morton D.B."/>
            <person name="Muthukrishnan S."/>
            <person name="Oakeshott J.G."/>
            <person name="Palmer W."/>
            <person name="Park Y."/>
            <person name="Passarelli A.L."/>
            <person name="Rozas J."/>
            <person name="Schwartz L.M."/>
            <person name="Smith W."/>
            <person name="Southgate A."/>
            <person name="Vilcinskas A."/>
            <person name="Vogt R."/>
            <person name="Wang P."/>
            <person name="Werren J."/>
            <person name="Yu X.Q."/>
            <person name="Zhou J.J."/>
            <person name="Brown S.J."/>
            <person name="Scherer S.E."/>
            <person name="Richards S."/>
            <person name="Blissard G.W."/>
        </authorList>
    </citation>
    <scope>NUCLEOTIDE SEQUENCE</scope>
</reference>
<evidence type="ECO:0000256" key="5">
    <source>
        <dbReference type="ARBA" id="ARBA00022989"/>
    </source>
</evidence>